<feature type="compositionally biased region" description="Polar residues" evidence="4">
    <location>
        <begin position="80"/>
        <end position="91"/>
    </location>
</feature>
<evidence type="ECO:0000256" key="4">
    <source>
        <dbReference type="SAM" id="MobiDB-lite"/>
    </source>
</evidence>
<evidence type="ECO:0000313" key="6">
    <source>
        <dbReference type="Proteomes" id="UP001168877"/>
    </source>
</evidence>
<feature type="region of interest" description="Disordered" evidence="4">
    <location>
        <begin position="61"/>
        <end position="143"/>
    </location>
</feature>
<dbReference type="EMBL" id="JAUESC010000382">
    <property type="protein sequence ID" value="KAK0586964.1"/>
    <property type="molecule type" value="Genomic_DNA"/>
</dbReference>
<feature type="compositionally biased region" description="Polar residues" evidence="4">
    <location>
        <begin position="61"/>
        <end position="71"/>
    </location>
</feature>
<evidence type="ECO:0000256" key="2">
    <source>
        <dbReference type="ARBA" id="ARBA00022989"/>
    </source>
</evidence>
<feature type="compositionally biased region" description="Basic and acidic residues" evidence="4">
    <location>
        <begin position="125"/>
        <end position="143"/>
    </location>
</feature>
<dbReference type="Proteomes" id="UP001168877">
    <property type="component" value="Unassembled WGS sequence"/>
</dbReference>
<keyword evidence="1" id="KW-0812">Transmembrane</keyword>
<dbReference type="AlphaFoldDB" id="A0AA39SDE1"/>
<feature type="compositionally biased region" description="Basic residues" evidence="4">
    <location>
        <begin position="102"/>
        <end position="124"/>
    </location>
</feature>
<evidence type="ECO:0000256" key="1">
    <source>
        <dbReference type="ARBA" id="ARBA00022692"/>
    </source>
</evidence>
<keyword evidence="6" id="KW-1185">Reference proteome</keyword>
<proteinExistence type="predicted"/>
<dbReference type="InterPro" id="IPR036640">
    <property type="entry name" value="ABC1_TM_sf"/>
</dbReference>
<protein>
    <submittedName>
        <fullName evidence="5">Uncharacterized protein</fullName>
    </submittedName>
</protein>
<name>A0AA39SDE1_ACESA</name>
<gene>
    <name evidence="5" type="ORF">LWI29_015354</name>
</gene>
<accession>A0AA39SDE1</accession>
<reference evidence="5" key="2">
    <citation type="submission" date="2023-06" db="EMBL/GenBank/DDBJ databases">
        <authorList>
            <person name="Swenson N.G."/>
            <person name="Wegrzyn J.L."/>
            <person name="Mcevoy S.L."/>
        </authorList>
    </citation>
    <scope>NUCLEOTIDE SEQUENCE</scope>
    <source>
        <strain evidence="5">NS2018</strain>
        <tissue evidence="5">Leaf</tissue>
    </source>
</reference>
<keyword evidence="3" id="KW-0472">Membrane</keyword>
<organism evidence="5 6">
    <name type="scientific">Acer saccharum</name>
    <name type="common">Sugar maple</name>
    <dbReference type="NCBI Taxonomy" id="4024"/>
    <lineage>
        <taxon>Eukaryota</taxon>
        <taxon>Viridiplantae</taxon>
        <taxon>Streptophyta</taxon>
        <taxon>Embryophyta</taxon>
        <taxon>Tracheophyta</taxon>
        <taxon>Spermatophyta</taxon>
        <taxon>Magnoliopsida</taxon>
        <taxon>eudicotyledons</taxon>
        <taxon>Gunneridae</taxon>
        <taxon>Pentapetalae</taxon>
        <taxon>rosids</taxon>
        <taxon>malvids</taxon>
        <taxon>Sapindales</taxon>
        <taxon>Sapindaceae</taxon>
        <taxon>Hippocastanoideae</taxon>
        <taxon>Acereae</taxon>
        <taxon>Acer</taxon>
    </lineage>
</organism>
<dbReference type="GO" id="GO:0005524">
    <property type="term" value="F:ATP binding"/>
    <property type="evidence" value="ECO:0007669"/>
    <property type="project" value="InterPro"/>
</dbReference>
<comment type="caution">
    <text evidence="5">The sequence shown here is derived from an EMBL/GenBank/DDBJ whole genome shotgun (WGS) entry which is preliminary data.</text>
</comment>
<evidence type="ECO:0000313" key="5">
    <source>
        <dbReference type="EMBL" id="KAK0586964.1"/>
    </source>
</evidence>
<keyword evidence="2" id="KW-1133">Transmembrane helix</keyword>
<evidence type="ECO:0000256" key="3">
    <source>
        <dbReference type="ARBA" id="ARBA00023136"/>
    </source>
</evidence>
<dbReference type="SUPFAM" id="SSF90123">
    <property type="entry name" value="ABC transporter transmembrane region"/>
    <property type="match status" value="1"/>
</dbReference>
<reference evidence="5" key="1">
    <citation type="journal article" date="2022" name="Plant J.">
        <title>Strategies of tolerance reflected in two North American maple genomes.</title>
        <authorList>
            <person name="McEvoy S.L."/>
            <person name="Sezen U.U."/>
            <person name="Trouern-Trend A."/>
            <person name="McMahon S.M."/>
            <person name="Schaberg P.G."/>
            <person name="Yang J."/>
            <person name="Wegrzyn J.L."/>
            <person name="Swenson N.G."/>
        </authorList>
    </citation>
    <scope>NUCLEOTIDE SEQUENCE</scope>
    <source>
        <strain evidence="5">NS2018</strain>
    </source>
</reference>
<dbReference type="GO" id="GO:0016020">
    <property type="term" value="C:membrane"/>
    <property type="evidence" value="ECO:0007669"/>
    <property type="project" value="InterPro"/>
</dbReference>
<sequence length="143" mass="16064">MRMNGATKSSIASHLAESIVGATTIRDFGQEDGFFSKYLKLIDANACQYFHTSFADEYTTNKIQHSNPTTKPKNRKHPITPSTDLFSTEEISSPIAGDHPKPKPKKKLIHHNHHYPMKRDGKKKKGEEKEKGLGGERRSSGMK</sequence>